<evidence type="ECO:0000313" key="6">
    <source>
        <dbReference type="EMBL" id="MBT2988868.1"/>
    </source>
</evidence>
<protein>
    <submittedName>
        <fullName evidence="6">Bacteriohemerythrin</fullName>
    </submittedName>
</protein>
<reference evidence="6 7" key="1">
    <citation type="submission" date="2021-05" db="EMBL/GenBank/DDBJ databases">
        <title>Genetic and Functional Diversity in Clade A Lucinid endosymbionts from the Bahamas.</title>
        <authorList>
            <person name="Giani N.M."/>
            <person name="Engel A.S."/>
            <person name="Campbell B.J."/>
        </authorList>
    </citation>
    <scope>NUCLEOTIDE SEQUENCE [LARGE SCALE GENOMIC DNA]</scope>
    <source>
        <strain evidence="6">LUC16012Gg_MoonRockCtena</strain>
    </source>
</reference>
<organism evidence="6 7">
    <name type="scientific">Candidatus Thiodiazotropha taylori</name>
    <dbReference type="NCBI Taxonomy" id="2792791"/>
    <lineage>
        <taxon>Bacteria</taxon>
        <taxon>Pseudomonadati</taxon>
        <taxon>Pseudomonadota</taxon>
        <taxon>Gammaproteobacteria</taxon>
        <taxon>Chromatiales</taxon>
        <taxon>Sedimenticolaceae</taxon>
        <taxon>Candidatus Thiodiazotropha</taxon>
    </lineage>
</organism>
<dbReference type="SUPFAM" id="SSF47188">
    <property type="entry name" value="Hemerythrin-like"/>
    <property type="match status" value="1"/>
</dbReference>
<dbReference type="NCBIfam" id="TIGR02481">
    <property type="entry name" value="hemeryth_dom"/>
    <property type="match status" value="1"/>
</dbReference>
<dbReference type="CDD" id="cd12107">
    <property type="entry name" value="Hemerythrin"/>
    <property type="match status" value="1"/>
</dbReference>
<evidence type="ECO:0000313" key="7">
    <source>
        <dbReference type="Proteomes" id="UP000770889"/>
    </source>
</evidence>
<dbReference type="InterPro" id="IPR035938">
    <property type="entry name" value="Hemerythrin-like_sf"/>
</dbReference>
<evidence type="ECO:0000256" key="2">
    <source>
        <dbReference type="ARBA" id="ARBA00022621"/>
    </source>
</evidence>
<dbReference type="PANTHER" id="PTHR37164:SF1">
    <property type="entry name" value="BACTERIOHEMERYTHRIN"/>
    <property type="match status" value="1"/>
</dbReference>
<dbReference type="EMBL" id="JAHHGM010000006">
    <property type="protein sequence ID" value="MBT2988868.1"/>
    <property type="molecule type" value="Genomic_DNA"/>
</dbReference>
<keyword evidence="4" id="KW-0408">Iron</keyword>
<keyword evidence="2" id="KW-0561">Oxygen transport</keyword>
<dbReference type="GO" id="GO:0046872">
    <property type="term" value="F:metal ion binding"/>
    <property type="evidence" value="ECO:0007669"/>
    <property type="project" value="UniProtKB-KW"/>
</dbReference>
<dbReference type="Pfam" id="PF01814">
    <property type="entry name" value="Hemerythrin"/>
    <property type="match status" value="1"/>
</dbReference>
<dbReference type="Gene3D" id="1.20.120.50">
    <property type="entry name" value="Hemerythrin-like"/>
    <property type="match status" value="1"/>
</dbReference>
<dbReference type="PANTHER" id="PTHR37164">
    <property type="entry name" value="BACTERIOHEMERYTHRIN"/>
    <property type="match status" value="1"/>
</dbReference>
<dbReference type="InterPro" id="IPR050669">
    <property type="entry name" value="Hemerythrin"/>
</dbReference>
<sequence>MQSKLEGWSEKYELGIEEIDLQHHYFLDLIARLSKELQSSNDHSYHKSLFIELGLYTHFHFISEENLMYRASFPGLKEHKKLHNQLIDGLNRNKLLFEDGYIQALQVVEFLELWFLNHTVGEDRKFADFLKKSEQD</sequence>
<dbReference type="Proteomes" id="UP000770889">
    <property type="component" value="Unassembled WGS sequence"/>
</dbReference>
<dbReference type="PROSITE" id="PS00550">
    <property type="entry name" value="HEMERYTHRINS"/>
    <property type="match status" value="1"/>
</dbReference>
<dbReference type="GO" id="GO:0005344">
    <property type="term" value="F:oxygen carrier activity"/>
    <property type="evidence" value="ECO:0007669"/>
    <property type="project" value="UniProtKB-KW"/>
</dbReference>
<evidence type="ECO:0000256" key="1">
    <source>
        <dbReference type="ARBA" id="ARBA00010587"/>
    </source>
</evidence>
<evidence type="ECO:0000256" key="4">
    <source>
        <dbReference type="ARBA" id="ARBA00023004"/>
    </source>
</evidence>
<comment type="caution">
    <text evidence="6">The sequence shown here is derived from an EMBL/GenBank/DDBJ whole genome shotgun (WGS) entry which is preliminary data.</text>
</comment>
<dbReference type="InterPro" id="IPR012312">
    <property type="entry name" value="Hemerythrin-like"/>
</dbReference>
<gene>
    <name evidence="6" type="ORF">KME65_07865</name>
</gene>
<keyword evidence="3" id="KW-0479">Metal-binding</keyword>
<dbReference type="AlphaFoldDB" id="A0A944MBJ1"/>
<name>A0A944MBJ1_9GAMM</name>
<feature type="domain" description="Hemerythrin-like" evidence="5">
    <location>
        <begin position="15"/>
        <end position="128"/>
    </location>
</feature>
<keyword evidence="2" id="KW-0813">Transport</keyword>
<comment type="similarity">
    <text evidence="1">Belongs to the hemerythrin family.</text>
</comment>
<dbReference type="NCBIfam" id="NF033749">
    <property type="entry name" value="bact_hemeryth"/>
    <property type="match status" value="1"/>
</dbReference>
<dbReference type="InterPro" id="IPR012827">
    <property type="entry name" value="Hemerythrin_metal-bd"/>
</dbReference>
<evidence type="ECO:0000256" key="3">
    <source>
        <dbReference type="ARBA" id="ARBA00022723"/>
    </source>
</evidence>
<evidence type="ECO:0000259" key="5">
    <source>
        <dbReference type="Pfam" id="PF01814"/>
    </source>
</evidence>
<dbReference type="InterPro" id="IPR016131">
    <property type="entry name" value="Haemerythrin_Fe_BS"/>
</dbReference>
<accession>A0A944MBJ1</accession>
<proteinExistence type="inferred from homology"/>